<proteinExistence type="predicted"/>
<dbReference type="Gene3D" id="3.60.10.10">
    <property type="entry name" value="Endonuclease/exonuclease/phosphatase"/>
    <property type="match status" value="1"/>
</dbReference>
<protein>
    <submittedName>
        <fullName evidence="1">Nucleotide-binding alpha-beta plait domain-containing protein</fullName>
    </submittedName>
</protein>
<name>A0A6L2KBS7_TANCI</name>
<reference evidence="1" key="1">
    <citation type="journal article" date="2019" name="Sci. Rep.">
        <title>Draft genome of Tanacetum cinerariifolium, the natural source of mosquito coil.</title>
        <authorList>
            <person name="Yamashiro T."/>
            <person name="Shiraishi A."/>
            <person name="Satake H."/>
            <person name="Nakayama K."/>
        </authorList>
    </citation>
    <scope>NUCLEOTIDE SEQUENCE</scope>
</reference>
<comment type="caution">
    <text evidence="1">The sequence shown here is derived from an EMBL/GenBank/DDBJ whole genome shotgun (WGS) entry which is preliminary data.</text>
</comment>
<gene>
    <name evidence="1" type="ORF">Tci_017483</name>
</gene>
<accession>A0A6L2KBS7</accession>
<sequence length="607" mass="69211">MSGSLFIVPSISVASSRPRLLGFAPDVDEVQKVSTSILLRISQISSTLRTYGRYVINKETLLTLSFRIGDPNQAEKKSVSCVVRKDSEVYGYSNSYAHAIKIGPQSQYLEEENKPVIVLDETFLNQQHYSTSLMGKVKEFSSLTNLKASKEKFKANIGIGSWFSQLEQASKLFHIDERVTWVDIKGIPLKVWTKNTFNRIASKWGDLLHVEYQDKGYNQSKSICIKMKLVETIFESFKIITQGKVLWAHAKEIIGWIPDFVKDDAEESDSDDEISDGELHDESACMHNHTTMKGESDVEEVSKTIFENEQYQAHKKDDLNVGHNDIRLDDPFNIYDLLNKKQDNIIRGEWVSNGTKLLITSIYALQELSEKTMLWNNLTLVIDNWNGEVVIMGDFNEVRLEEDPLGGCSFTWCHKSAIKMSQCVKLENNVTHEEIRRAVWDYRADKSPHPDGIAFGFYRRYWNFLEKDVEEAIYYFFTIGRSLKVDYLDGVLKLFGFGDRWCGWIQSCLRSSRGSVIMSSHSNIDTIVEVLECFYRVSGLRINMNKIKLMGISVAIVIVDQAAVKIGCAMLEAPFSYLGSKVGGIMSRVQSWNKIVNILLLDYLIGR</sequence>
<dbReference type="AlphaFoldDB" id="A0A6L2KBS7"/>
<dbReference type="InterPro" id="IPR036691">
    <property type="entry name" value="Endo/exonu/phosph_ase_sf"/>
</dbReference>
<dbReference type="EMBL" id="BKCJ010001994">
    <property type="protein sequence ID" value="GEU45505.1"/>
    <property type="molecule type" value="Genomic_DNA"/>
</dbReference>
<organism evidence="1">
    <name type="scientific">Tanacetum cinerariifolium</name>
    <name type="common">Dalmatian daisy</name>
    <name type="synonym">Chrysanthemum cinerariifolium</name>
    <dbReference type="NCBI Taxonomy" id="118510"/>
    <lineage>
        <taxon>Eukaryota</taxon>
        <taxon>Viridiplantae</taxon>
        <taxon>Streptophyta</taxon>
        <taxon>Embryophyta</taxon>
        <taxon>Tracheophyta</taxon>
        <taxon>Spermatophyta</taxon>
        <taxon>Magnoliopsida</taxon>
        <taxon>eudicotyledons</taxon>
        <taxon>Gunneridae</taxon>
        <taxon>Pentapetalae</taxon>
        <taxon>asterids</taxon>
        <taxon>campanulids</taxon>
        <taxon>Asterales</taxon>
        <taxon>Asteraceae</taxon>
        <taxon>Asteroideae</taxon>
        <taxon>Anthemideae</taxon>
        <taxon>Anthemidinae</taxon>
        <taxon>Tanacetum</taxon>
    </lineage>
</organism>
<evidence type="ECO:0000313" key="1">
    <source>
        <dbReference type="EMBL" id="GEU45505.1"/>
    </source>
</evidence>